<feature type="transmembrane region" description="Helical" evidence="6">
    <location>
        <begin position="84"/>
        <end position="107"/>
    </location>
</feature>
<feature type="region of interest" description="Disordered" evidence="5">
    <location>
        <begin position="189"/>
        <end position="422"/>
    </location>
</feature>
<evidence type="ECO:0000256" key="1">
    <source>
        <dbReference type="ARBA" id="ARBA00004141"/>
    </source>
</evidence>
<evidence type="ECO:0000256" key="5">
    <source>
        <dbReference type="SAM" id="MobiDB-lite"/>
    </source>
</evidence>
<evidence type="ECO:0000313" key="8">
    <source>
        <dbReference type="EMBL" id="KAF4984212.1"/>
    </source>
</evidence>
<feature type="compositionally biased region" description="Gly residues" evidence="5">
    <location>
        <begin position="344"/>
        <end position="366"/>
    </location>
</feature>
<dbReference type="PANTHER" id="PTHR28013:SF3">
    <property type="entry name" value="PROTEIN DCV1-RELATED"/>
    <property type="match status" value="1"/>
</dbReference>
<feature type="compositionally biased region" description="Gly residues" evidence="5">
    <location>
        <begin position="318"/>
        <end position="336"/>
    </location>
</feature>
<keyword evidence="2 6" id="KW-0812">Transmembrane</keyword>
<feature type="signal peptide" evidence="7">
    <location>
        <begin position="1"/>
        <end position="31"/>
    </location>
</feature>
<evidence type="ECO:0000256" key="7">
    <source>
        <dbReference type="SAM" id="SignalP"/>
    </source>
</evidence>
<feature type="compositionally biased region" description="Polar residues" evidence="5">
    <location>
        <begin position="557"/>
        <end position="570"/>
    </location>
</feature>
<feature type="compositionally biased region" description="Polar residues" evidence="5">
    <location>
        <begin position="277"/>
        <end position="295"/>
    </location>
</feature>
<dbReference type="InterPro" id="IPR051380">
    <property type="entry name" value="pH-response_reg_palI/RIM9"/>
</dbReference>
<dbReference type="PANTHER" id="PTHR28013">
    <property type="entry name" value="PROTEIN DCV1-RELATED"/>
    <property type="match status" value="1"/>
</dbReference>
<comment type="subcellular location">
    <subcellularLocation>
        <location evidence="1">Membrane</location>
        <topology evidence="1">Multi-pass membrane protein</topology>
    </subcellularLocation>
</comment>
<evidence type="ECO:0000256" key="3">
    <source>
        <dbReference type="ARBA" id="ARBA00022989"/>
    </source>
</evidence>
<feature type="transmembrane region" description="Helical" evidence="6">
    <location>
        <begin position="119"/>
        <end position="145"/>
    </location>
</feature>
<feature type="compositionally biased region" description="Basic and acidic residues" evidence="5">
    <location>
        <begin position="474"/>
        <end position="483"/>
    </location>
</feature>
<feature type="compositionally biased region" description="Polar residues" evidence="5">
    <location>
        <begin position="197"/>
        <end position="207"/>
    </location>
</feature>
<dbReference type="GO" id="GO:0005886">
    <property type="term" value="C:plasma membrane"/>
    <property type="evidence" value="ECO:0007669"/>
    <property type="project" value="InterPro"/>
</dbReference>
<keyword evidence="3 6" id="KW-1133">Transmembrane helix</keyword>
<gene>
    <name evidence="8" type="ORF">FZEAL_552</name>
</gene>
<keyword evidence="9" id="KW-1185">Reference proteome</keyword>
<dbReference type="Pfam" id="PF06687">
    <property type="entry name" value="SUR7"/>
    <property type="match status" value="1"/>
</dbReference>
<reference evidence="8" key="2">
    <citation type="submission" date="2020-05" db="EMBL/GenBank/DDBJ databases">
        <authorList>
            <person name="Kim H.-S."/>
            <person name="Proctor R.H."/>
            <person name="Brown D.W."/>
        </authorList>
    </citation>
    <scope>NUCLEOTIDE SEQUENCE</scope>
    <source>
        <strain evidence="8">NRRL 22465</strain>
    </source>
</reference>
<evidence type="ECO:0000256" key="6">
    <source>
        <dbReference type="SAM" id="Phobius"/>
    </source>
</evidence>
<dbReference type="EMBL" id="JABEYC010000029">
    <property type="protein sequence ID" value="KAF4984212.1"/>
    <property type="molecule type" value="Genomic_DNA"/>
</dbReference>
<dbReference type="InterPro" id="IPR009571">
    <property type="entry name" value="SUR7/Rim9-like_fungi"/>
</dbReference>
<comment type="caution">
    <text evidence="8">The sequence shown here is derived from an EMBL/GenBank/DDBJ whole genome shotgun (WGS) entry which is preliminary data.</text>
</comment>
<protein>
    <recommendedName>
        <fullName evidence="10">PH-response regulator protein palI/prr-5</fullName>
    </recommendedName>
</protein>
<proteinExistence type="predicted"/>
<accession>A0A8H4XQS8</accession>
<feature type="compositionally biased region" description="Polar residues" evidence="5">
    <location>
        <begin position="408"/>
        <end position="422"/>
    </location>
</feature>
<feature type="compositionally biased region" description="Low complexity" evidence="5">
    <location>
        <begin position="641"/>
        <end position="659"/>
    </location>
</feature>
<evidence type="ECO:0000256" key="4">
    <source>
        <dbReference type="ARBA" id="ARBA00023136"/>
    </source>
</evidence>
<dbReference type="Proteomes" id="UP000635477">
    <property type="component" value="Unassembled WGS sequence"/>
</dbReference>
<feature type="chain" id="PRO_5034400636" description="PH-response regulator protein palI/prr-5" evidence="7">
    <location>
        <begin position="32"/>
        <end position="695"/>
    </location>
</feature>
<dbReference type="AlphaFoldDB" id="A0A8H4XQS8"/>
<keyword evidence="4 6" id="KW-0472">Membrane</keyword>
<name>A0A8H4XQS8_9HYPO</name>
<feature type="region of interest" description="Disordered" evidence="5">
    <location>
        <begin position="438"/>
        <end position="483"/>
    </location>
</feature>
<feature type="transmembrane region" description="Helical" evidence="6">
    <location>
        <begin position="151"/>
        <end position="173"/>
    </location>
</feature>
<feature type="compositionally biased region" description="Polar residues" evidence="5">
    <location>
        <begin position="617"/>
        <end position="626"/>
    </location>
</feature>
<feature type="region of interest" description="Disordered" evidence="5">
    <location>
        <begin position="495"/>
        <end position="695"/>
    </location>
</feature>
<keyword evidence="7" id="KW-0732">Signal</keyword>
<reference evidence="8" key="1">
    <citation type="journal article" date="2020" name="BMC Genomics">
        <title>Correction to: Identification and distribution of gene clusters required for synthesis of sphingolipid metabolism inhibitors in diverse species of the filamentous fungus Fusarium.</title>
        <authorList>
            <person name="Kim H.S."/>
            <person name="Lohmar J.M."/>
            <person name="Busman M."/>
            <person name="Brown D.W."/>
            <person name="Naumann T.A."/>
            <person name="Divon H.H."/>
            <person name="Lysoe E."/>
            <person name="Uhlig S."/>
            <person name="Proctor R.H."/>
        </authorList>
    </citation>
    <scope>NUCLEOTIDE SEQUENCE</scope>
    <source>
        <strain evidence="8">NRRL 22465</strain>
    </source>
</reference>
<dbReference type="GO" id="GO:0032153">
    <property type="term" value="C:cell division site"/>
    <property type="evidence" value="ECO:0007669"/>
    <property type="project" value="TreeGrafter"/>
</dbReference>
<evidence type="ECO:0000256" key="2">
    <source>
        <dbReference type="ARBA" id="ARBA00022692"/>
    </source>
</evidence>
<evidence type="ECO:0000313" key="9">
    <source>
        <dbReference type="Proteomes" id="UP000635477"/>
    </source>
</evidence>
<sequence>MLRPATPLTVLLFVAFALLLLAVLSTPVIEAIPLSDFDGITYGVFGYCENGKGCSGIGVGYDTAKLAGDNAQAFDLPSGTRNTLSAILIVHPVAALLTLILFIMAAVSHTHAASHSTRFLLIQFIFLFIDFLVCLLAFLIDVLVFVPHLAWGSYLVLAATILVAMSGLVTCAMRRTLISRKDRQRRIGENAEMSGENYYNRNGQPKTTAEDEASRQAALPPMSNGVHDNLPSFASFEQQNKIDQTSDENIPLTRRTTSNRSPIPPNGGASVGEVASFNRSPQRQGSRDQFGNPINNDVPDPYASRRGPSPSMSNRSRGGPGSYRGGRGGYGRGGYDNYGAPMRGRGGYGSQGRGGQGPRGGRGGYGTPPRGAYAAGGMRGARSPPPGYNNGPYDRRPSPANAYGAYDNQPSDVSNVYSSTNPSMPSVSTAVYSAYTPDSALPRAESPPPLPGTQPATVGGQAIEMDASPAQRQDAGEYGHLRDSDADVAGMIGLQQGRVPQRHDTYMSEGSKYSNDEQYAPPAAAWNQGGGRHSPRAQSPLVTGQPAAEVAGRNTPPVAQQTMTGGTSNYYEDVDPRFASETPPATSHLQPPPIEPIYEDIHANNAGARSPAESERSTFTSISQRGINPRWNPNPPPPMPYQQGPHPRRPVQQQQQQQQKRQDVLLDNPDFSLPGSRNARGPGMVPGSAYPPGGF</sequence>
<organism evidence="8 9">
    <name type="scientific">Fusarium zealandicum</name>
    <dbReference type="NCBI Taxonomy" id="1053134"/>
    <lineage>
        <taxon>Eukaryota</taxon>
        <taxon>Fungi</taxon>
        <taxon>Dikarya</taxon>
        <taxon>Ascomycota</taxon>
        <taxon>Pezizomycotina</taxon>
        <taxon>Sordariomycetes</taxon>
        <taxon>Hypocreomycetidae</taxon>
        <taxon>Hypocreales</taxon>
        <taxon>Nectriaceae</taxon>
        <taxon>Fusarium</taxon>
        <taxon>Fusarium staphyleae species complex</taxon>
    </lineage>
</organism>
<evidence type="ECO:0008006" key="10">
    <source>
        <dbReference type="Google" id="ProtNLM"/>
    </source>
</evidence>
<feature type="compositionally biased region" description="Low complexity" evidence="5">
    <location>
        <begin position="367"/>
        <end position="382"/>
    </location>
</feature>
<dbReference type="GO" id="GO:0035838">
    <property type="term" value="C:growing cell tip"/>
    <property type="evidence" value="ECO:0007669"/>
    <property type="project" value="TreeGrafter"/>
</dbReference>
<dbReference type="OrthoDB" id="2354757at2759"/>